<sequence length="293" mass="32190">MVSLSDNSDMTSENNRSKTPVCLELNIDNLETFNLNMKSDLSVSIDSFESNKNSSVSDFVHLELGNIDHLPILQEDHTRDSDNGSSTSEIKIDVVLEAIDSLCRFESPEKTVDSMPKKSEETNTKQDDTEILTEEKEVKDDIGSSSHVNVEGNNQSSSHVNVEGSNQSSSQEIVEKDDLGKDVEKVDLVKVVEKDDLGKDVEKVDLVKVVEKDDLGKDVDMKDSSESIEISLTVHTSESSLNQDLAAMPTLDGNETDNEEIHDLEHEDAASVGSGISMDMGSDFEVLDECESD</sequence>
<accession>A0A8S3TE97</accession>
<proteinExistence type="predicted"/>
<feature type="compositionally biased region" description="Polar residues" evidence="1">
    <location>
        <begin position="143"/>
        <end position="172"/>
    </location>
</feature>
<organism evidence="2 3">
    <name type="scientific">Mytilus edulis</name>
    <name type="common">Blue mussel</name>
    <dbReference type="NCBI Taxonomy" id="6550"/>
    <lineage>
        <taxon>Eukaryota</taxon>
        <taxon>Metazoa</taxon>
        <taxon>Spiralia</taxon>
        <taxon>Lophotrochozoa</taxon>
        <taxon>Mollusca</taxon>
        <taxon>Bivalvia</taxon>
        <taxon>Autobranchia</taxon>
        <taxon>Pteriomorphia</taxon>
        <taxon>Mytilida</taxon>
        <taxon>Mytiloidea</taxon>
        <taxon>Mytilidae</taxon>
        <taxon>Mytilinae</taxon>
        <taxon>Mytilus</taxon>
    </lineage>
</organism>
<protein>
    <submittedName>
        <fullName evidence="2">Uncharacterized protein</fullName>
    </submittedName>
</protein>
<feature type="compositionally biased region" description="Basic and acidic residues" evidence="1">
    <location>
        <begin position="107"/>
        <end position="142"/>
    </location>
</feature>
<evidence type="ECO:0000256" key="1">
    <source>
        <dbReference type="SAM" id="MobiDB-lite"/>
    </source>
</evidence>
<comment type="caution">
    <text evidence="2">The sequence shown here is derived from an EMBL/GenBank/DDBJ whole genome shotgun (WGS) entry which is preliminary data.</text>
</comment>
<feature type="region of interest" description="Disordered" evidence="1">
    <location>
        <begin position="107"/>
        <end position="177"/>
    </location>
</feature>
<name>A0A8S3TE97_MYTED</name>
<gene>
    <name evidence="2" type="ORF">MEDL_41590</name>
</gene>
<dbReference type="EMBL" id="CAJPWZ010001999">
    <property type="protein sequence ID" value="CAG2228641.1"/>
    <property type="molecule type" value="Genomic_DNA"/>
</dbReference>
<dbReference type="OrthoDB" id="10480163at2759"/>
<evidence type="ECO:0000313" key="3">
    <source>
        <dbReference type="Proteomes" id="UP000683360"/>
    </source>
</evidence>
<dbReference type="Proteomes" id="UP000683360">
    <property type="component" value="Unassembled WGS sequence"/>
</dbReference>
<reference evidence="2" key="1">
    <citation type="submission" date="2021-03" db="EMBL/GenBank/DDBJ databases">
        <authorList>
            <person name="Bekaert M."/>
        </authorList>
    </citation>
    <scope>NUCLEOTIDE SEQUENCE</scope>
</reference>
<keyword evidence="3" id="KW-1185">Reference proteome</keyword>
<evidence type="ECO:0000313" key="2">
    <source>
        <dbReference type="EMBL" id="CAG2228641.1"/>
    </source>
</evidence>
<dbReference type="AlphaFoldDB" id="A0A8S3TE97"/>
<feature type="region of interest" description="Disordered" evidence="1">
    <location>
        <begin position="268"/>
        <end position="293"/>
    </location>
</feature>